<dbReference type="STRING" id="444157.Tneu_0227"/>
<dbReference type="PANTHER" id="PTHR36120">
    <property type="entry name" value="FUCOSE ISOMERASE"/>
    <property type="match status" value="1"/>
</dbReference>
<evidence type="ECO:0000313" key="3">
    <source>
        <dbReference type="EMBL" id="ACB39182.1"/>
    </source>
</evidence>
<dbReference type="GO" id="GO:0005737">
    <property type="term" value="C:cytoplasm"/>
    <property type="evidence" value="ECO:0007669"/>
    <property type="project" value="InterPro"/>
</dbReference>
<reference evidence="3" key="1">
    <citation type="submission" date="2008-03" db="EMBL/GenBank/DDBJ databases">
        <title>Complete sequence of Thermoproteus neutrophilus V24Sta.</title>
        <authorList>
            <consortium name="US DOE Joint Genome Institute"/>
            <person name="Copeland A."/>
            <person name="Lucas S."/>
            <person name="Lapidus A."/>
            <person name="Glavina del Rio T."/>
            <person name="Dalin E."/>
            <person name="Tice H."/>
            <person name="Bruce D."/>
            <person name="Goodwin L."/>
            <person name="Pitluck S."/>
            <person name="Sims D."/>
            <person name="Brettin T."/>
            <person name="Detter J.C."/>
            <person name="Han C."/>
            <person name="Kuske C.R."/>
            <person name="Schmutz J."/>
            <person name="Larimer F."/>
            <person name="Land M."/>
            <person name="Hauser L."/>
            <person name="Kyrpides N."/>
            <person name="Mikhailova N."/>
            <person name="Biddle J.F."/>
            <person name="Zhang Z."/>
            <person name="Fitz-Gibbon S.T."/>
            <person name="Lowe T.M."/>
            <person name="Saltikov C."/>
            <person name="House C.H."/>
            <person name="Richardson P."/>
        </authorList>
    </citation>
    <scope>NUCLEOTIDE SEQUENCE [LARGE SCALE GENOMIC DNA]</scope>
    <source>
        <strain evidence="3">V24Sta</strain>
    </source>
</reference>
<dbReference type="RefSeq" id="WP_012349603.1">
    <property type="nucleotide sequence ID" value="NC_010525.1"/>
</dbReference>
<dbReference type="KEGG" id="tne:Tneu_0227"/>
<dbReference type="PANTHER" id="PTHR36120:SF2">
    <property type="entry name" value="FUCOSE ISOMERASE"/>
    <property type="match status" value="1"/>
</dbReference>
<keyword evidence="1" id="KW-0413">Isomerase</keyword>
<accession>B1YAV3</accession>
<name>B1YAV3_PYRNV</name>
<keyword evidence="2" id="KW-0119">Carbohydrate metabolism</keyword>
<sequence length="375" mass="39810">MAYLLTSAVHGADFIAEVERYVAKYISLKDPARPEPERFPVIIHGTGGTTAQALELVERAGARGAVLVGFGEHNSFASALHAKAELEAAGRTAVVYHCPTYAECGPALAKAARVSAAASSLIGAKAVLIGSKTKQADLVSERFGWSVEVVPLADFESTVANSEPDSEALSLFGDERVAKVASALRRLAAGSHLVAIQCFPFLMKAGYTPCPALALLNARGLTAACEGDLSAGFAMLLLRRLAGGSSWIANVVESRGEMATFAHCTVSLDLVERWWSMPHFESGLPYGIAGELRRGVYTAVSISPRFEKAAVGRVYVERSGNYLQSACRTQATVRFGRPVRLEEEAPANHHVFAPGDVAAEAAAVLKLLSFSTVIY</sequence>
<dbReference type="SUPFAM" id="SSF53743">
    <property type="entry name" value="FucI/AraA N-terminal and middle domains"/>
    <property type="match status" value="1"/>
</dbReference>
<dbReference type="OrthoDB" id="26618at2157"/>
<dbReference type="GeneID" id="6164412"/>
<dbReference type="GO" id="GO:0005996">
    <property type="term" value="P:monosaccharide metabolic process"/>
    <property type="evidence" value="ECO:0007669"/>
    <property type="project" value="InterPro"/>
</dbReference>
<gene>
    <name evidence="3" type="ordered locus">Tneu_0227</name>
</gene>
<proteinExistence type="predicted"/>
<dbReference type="Proteomes" id="UP000001694">
    <property type="component" value="Chromosome"/>
</dbReference>
<dbReference type="GO" id="GO:0016861">
    <property type="term" value="F:intramolecular oxidoreductase activity, interconverting aldoses and ketoses"/>
    <property type="evidence" value="ECO:0007669"/>
    <property type="project" value="InterPro"/>
</dbReference>
<dbReference type="EMBL" id="CP001014">
    <property type="protein sequence ID" value="ACB39182.1"/>
    <property type="molecule type" value="Genomic_DNA"/>
</dbReference>
<keyword evidence="4" id="KW-1185">Reference proteome</keyword>
<dbReference type="eggNOG" id="arCOG01772">
    <property type="taxonomic scope" value="Archaea"/>
</dbReference>
<evidence type="ECO:0000256" key="1">
    <source>
        <dbReference type="ARBA" id="ARBA00023235"/>
    </source>
</evidence>
<protein>
    <submittedName>
        <fullName evidence="3">Uncharacterized protein</fullName>
    </submittedName>
</protein>
<organism evidence="3 4">
    <name type="scientific">Pyrobaculum neutrophilum (strain DSM 2338 / JCM 9278 / NBRC 100436 / V24Sta)</name>
    <name type="common">Thermoproteus neutrophilus</name>
    <dbReference type="NCBI Taxonomy" id="444157"/>
    <lineage>
        <taxon>Archaea</taxon>
        <taxon>Thermoproteota</taxon>
        <taxon>Thermoprotei</taxon>
        <taxon>Thermoproteales</taxon>
        <taxon>Thermoproteaceae</taxon>
        <taxon>Pyrobaculum</taxon>
    </lineage>
</organism>
<dbReference type="AlphaFoldDB" id="B1YAV3"/>
<evidence type="ECO:0000313" key="4">
    <source>
        <dbReference type="Proteomes" id="UP000001694"/>
    </source>
</evidence>
<dbReference type="HOGENOM" id="CLU_055583_0_0_2"/>
<dbReference type="InterPro" id="IPR009015">
    <property type="entry name" value="Fucose_isomerase_N/cen_sf"/>
</dbReference>
<evidence type="ECO:0000256" key="2">
    <source>
        <dbReference type="ARBA" id="ARBA00023277"/>
    </source>
</evidence>